<dbReference type="SUPFAM" id="SSF48065">
    <property type="entry name" value="DBL homology domain (DH-domain)"/>
    <property type="match status" value="1"/>
</dbReference>
<gene>
    <name evidence="4" type="ORF">OC846_001845</name>
</gene>
<dbReference type="PROSITE" id="PS50010">
    <property type="entry name" value="DH_2"/>
    <property type="match status" value="1"/>
</dbReference>
<feature type="compositionally biased region" description="Low complexity" evidence="2">
    <location>
        <begin position="517"/>
        <end position="527"/>
    </location>
</feature>
<dbReference type="PANTHER" id="PTHR12673">
    <property type="entry name" value="FACIOGENITAL DYSPLASIA PROTEIN"/>
    <property type="match status" value="1"/>
</dbReference>
<dbReference type="SMART" id="SM00325">
    <property type="entry name" value="RhoGEF"/>
    <property type="match status" value="1"/>
</dbReference>
<keyword evidence="1" id="KW-0175">Coiled coil</keyword>
<feature type="domain" description="DH" evidence="3">
    <location>
        <begin position="121"/>
        <end position="305"/>
    </location>
</feature>
<feature type="region of interest" description="Disordered" evidence="2">
    <location>
        <begin position="494"/>
        <end position="527"/>
    </location>
</feature>
<dbReference type="EMBL" id="JAPDMZ010000031">
    <property type="protein sequence ID" value="KAK0554988.1"/>
    <property type="molecule type" value="Genomic_DNA"/>
</dbReference>
<feature type="region of interest" description="Disordered" evidence="2">
    <location>
        <begin position="762"/>
        <end position="781"/>
    </location>
</feature>
<evidence type="ECO:0000256" key="1">
    <source>
        <dbReference type="SAM" id="Coils"/>
    </source>
</evidence>
<evidence type="ECO:0000259" key="3">
    <source>
        <dbReference type="PROSITE" id="PS50010"/>
    </source>
</evidence>
<accession>A0AAN6JZG9</accession>
<dbReference type="Gene3D" id="1.20.900.10">
    <property type="entry name" value="Dbl homology (DH) domain"/>
    <property type="match status" value="1"/>
</dbReference>
<evidence type="ECO:0000256" key="2">
    <source>
        <dbReference type="SAM" id="MobiDB-lite"/>
    </source>
</evidence>
<feature type="region of interest" description="Disordered" evidence="2">
    <location>
        <begin position="856"/>
        <end position="881"/>
    </location>
</feature>
<feature type="compositionally biased region" description="Polar residues" evidence="2">
    <location>
        <begin position="363"/>
        <end position="375"/>
    </location>
</feature>
<dbReference type="CDD" id="cd00160">
    <property type="entry name" value="RhoGEF"/>
    <property type="match status" value="1"/>
</dbReference>
<dbReference type="GO" id="GO:0005737">
    <property type="term" value="C:cytoplasm"/>
    <property type="evidence" value="ECO:0007669"/>
    <property type="project" value="TreeGrafter"/>
</dbReference>
<dbReference type="Proteomes" id="UP001176517">
    <property type="component" value="Unassembled WGS sequence"/>
</dbReference>
<feature type="coiled-coil region" evidence="1">
    <location>
        <begin position="974"/>
        <end position="1008"/>
    </location>
</feature>
<evidence type="ECO:0000313" key="5">
    <source>
        <dbReference type="Proteomes" id="UP001176517"/>
    </source>
</evidence>
<feature type="compositionally biased region" description="Polar residues" evidence="2">
    <location>
        <begin position="507"/>
        <end position="516"/>
    </location>
</feature>
<dbReference type="PANTHER" id="PTHR12673:SF270">
    <property type="entry name" value="FYVE-TYPE DOMAIN-CONTAINING PROTEIN"/>
    <property type="match status" value="1"/>
</dbReference>
<feature type="compositionally biased region" description="Low complexity" evidence="2">
    <location>
        <begin position="746"/>
        <end position="755"/>
    </location>
</feature>
<proteinExistence type="predicted"/>
<dbReference type="AlphaFoldDB" id="A0AAN6JZG9"/>
<organism evidence="4 5">
    <name type="scientific">Tilletia horrida</name>
    <dbReference type="NCBI Taxonomy" id="155126"/>
    <lineage>
        <taxon>Eukaryota</taxon>
        <taxon>Fungi</taxon>
        <taxon>Dikarya</taxon>
        <taxon>Basidiomycota</taxon>
        <taxon>Ustilaginomycotina</taxon>
        <taxon>Exobasidiomycetes</taxon>
        <taxon>Tilletiales</taxon>
        <taxon>Tilletiaceae</taxon>
        <taxon>Tilletia</taxon>
    </lineage>
</organism>
<protein>
    <recommendedName>
        <fullName evidence="3">DH domain-containing protein</fullName>
    </recommendedName>
</protein>
<name>A0AAN6JZG9_9BASI</name>
<reference evidence="4" key="1">
    <citation type="journal article" date="2023" name="PhytoFront">
        <title>Draft Genome Resources of Seven Strains of Tilletia horrida, Causal Agent of Kernel Smut of Rice.</title>
        <authorList>
            <person name="Khanal S."/>
            <person name="Antony Babu S."/>
            <person name="Zhou X.G."/>
        </authorList>
    </citation>
    <scope>NUCLEOTIDE SEQUENCE</scope>
    <source>
        <strain evidence="4">TX6</strain>
    </source>
</reference>
<dbReference type="InterPro" id="IPR051092">
    <property type="entry name" value="FYVE_RhoGEF_PH"/>
</dbReference>
<dbReference type="InterPro" id="IPR035899">
    <property type="entry name" value="DBL_dom_sf"/>
</dbReference>
<keyword evidence="5" id="KW-1185">Reference proteome</keyword>
<dbReference type="Pfam" id="PF00621">
    <property type="entry name" value="RhoGEF"/>
    <property type="match status" value="1"/>
</dbReference>
<comment type="caution">
    <text evidence="4">The sequence shown here is derived from an EMBL/GenBank/DDBJ whole genome shotgun (WGS) entry which is preliminary data.</text>
</comment>
<dbReference type="InterPro" id="IPR000219">
    <property type="entry name" value="DH_dom"/>
</dbReference>
<dbReference type="GO" id="GO:0005085">
    <property type="term" value="F:guanyl-nucleotide exchange factor activity"/>
    <property type="evidence" value="ECO:0007669"/>
    <property type="project" value="InterPro"/>
</dbReference>
<feature type="region of interest" description="Disordered" evidence="2">
    <location>
        <begin position="821"/>
        <end position="840"/>
    </location>
</feature>
<sequence>MMGPSTPGRASRDYANDHARHHSYGADSTTIHSAFYDVVLQADGPAIDGSHSQPEDLLPRLGPVLLDQSGKLEPEDGCVGSGQGSGMTTSGSGSSIAMVTQDGGLNRPQASASAIAQADTKFERKLNELANLERSYVRRIDALYHDYAIPLRQLARDKDTAIIPLYEAHKVFSNINEILSCNQAFLYELEIALREGLSAARAQIGAILYKHMIFFSCYKEYIGNFDKNMISSLMKGRALKDFVDRTRQASYGIGNSGLAELLMEPVQRIPRYKLLIAELSSYMLRPSDEDQLTLMQKAMTTIDDIAQCEADDKTKKAAALWSFSRNVDGFPPSLISVKREFIDCIDVDDFPLDQAASSNPGLFSPTSTAGPFSPQTPAPANLSSSGRPVPCTLFLFDDRLVIAKRASSATCGRRAVGLEDLTRLAAVMKWNPEGSMDKRVELGFRGVVDLMDFAVTDLGGADFQLVMARPPTQVSGDKWTNRLVRNYTTSDYVNAPGAGGSAPPSSVATHGTPSNLSTVSASTSSGAATLIPGREEKARFLENVFRAQALFKARDRKSSVRVLAVAGSESRGETGRKLVFWNVHSRRSYLAQQHKACVVLHVDLTGQADPIPFGSEHHPAHARVRIYSLDMKNGQCFHTASVKGIVDDDDQPQAMLISDLCDRLQEVAEEARTINDFGPRRTDSILSTPSHRGRSVAQGLEIFRRSLLFGVGGSGGSNGTPAHTRAGSNPGPINDPFGSPSKRTKSSTSRATTDTISSVFSQATSNMRSSTALTSVNGNSVNSRDLLMGAGDDHMMGNGRLVMGSQDLGAFKSAMPAGLLSPRKLQKKKRSSSVGAPDAESMANVISTRYGSHFTARLKDGDEQGSGPGTPSERMSTRPRVQSTPMQDLLQLRASAAADADTIASLKAKVEELERERAVLKPLQTQVRMLTRKVEVLTVLEKDGQLENTELHKAFNEELDGLYEHTQKPESEELVALRLEAKKTKAERNEYSAMVRALKRELELERGEKAVFKAILTENGLL</sequence>
<evidence type="ECO:0000313" key="4">
    <source>
        <dbReference type="EMBL" id="KAK0554988.1"/>
    </source>
</evidence>
<feature type="region of interest" description="Disordered" evidence="2">
    <location>
        <begin position="714"/>
        <end position="756"/>
    </location>
</feature>
<feature type="region of interest" description="Disordered" evidence="2">
    <location>
        <begin position="363"/>
        <end position="384"/>
    </location>
</feature>